<keyword evidence="2" id="KW-1185">Reference proteome</keyword>
<dbReference type="Gene3D" id="3.40.50.300">
    <property type="entry name" value="P-loop containing nucleotide triphosphate hydrolases"/>
    <property type="match status" value="1"/>
</dbReference>
<dbReference type="InterPro" id="IPR053259">
    <property type="entry name" value="Golvesin-related_Golgi"/>
</dbReference>
<sequence length="394" mass="45110">MTNAVGSVFFFHIPKTAGTSVHRLIEDNISLADTLAAWQAQQYWAEVRRPHPDSAKLAFIGGHIPLAMADFLGKPTRIITFLRDPLKLAVSAFHYAVKLGAVRPEVSFDDFMQTDHAYYLSNYQSRWLAQQDVPDLKFLREPARPISFDALKEMIDSKAEDNNILSCALANLDRMDFVGIVEQMDESVERLCNRFGWNIPIATPRDNVGRYKERLRPETAARLAMMTRIDRIIYVHASQRLGKYAPAERLPPVANHYFADFSEQTRHSGWNMRQHVLTWGGMRWTTDRAELTMDCRMVEGTAYRLAVRILNSIDNHRMHEVQAWLGPEKLDLEYLRDGGGWRLVAEIPPLAQTAERPVLRLDVPFAQRLSERNSHNKDTRLIGLGVKWVYLGPA</sequence>
<dbReference type="Proteomes" id="UP000552757">
    <property type="component" value="Unassembled WGS sequence"/>
</dbReference>
<dbReference type="InterPro" id="IPR027417">
    <property type="entry name" value="P-loop_NTPase"/>
</dbReference>
<name>A0A7W6DLN8_9SPHN</name>
<evidence type="ECO:0000313" key="1">
    <source>
        <dbReference type="EMBL" id="MBB3982935.1"/>
    </source>
</evidence>
<dbReference type="SUPFAM" id="SSF52540">
    <property type="entry name" value="P-loop containing nucleoside triphosphate hydrolases"/>
    <property type="match status" value="1"/>
</dbReference>
<comment type="caution">
    <text evidence="1">The sequence shown here is derived from an EMBL/GenBank/DDBJ whole genome shotgun (WGS) entry which is preliminary data.</text>
</comment>
<evidence type="ECO:0008006" key="3">
    <source>
        <dbReference type="Google" id="ProtNLM"/>
    </source>
</evidence>
<protein>
    <recommendedName>
        <fullName evidence="3">Sulfotransferase family protein</fullName>
    </recommendedName>
</protein>
<reference evidence="1 2" key="1">
    <citation type="submission" date="2020-08" db="EMBL/GenBank/DDBJ databases">
        <title>Genomic Encyclopedia of Type Strains, Phase IV (KMG-IV): sequencing the most valuable type-strain genomes for metagenomic binning, comparative biology and taxonomic classification.</title>
        <authorList>
            <person name="Goeker M."/>
        </authorList>
    </citation>
    <scope>NUCLEOTIDE SEQUENCE [LARGE SCALE GENOMIC DNA]</scope>
    <source>
        <strain evidence="1 2">DSM 29348</strain>
    </source>
</reference>
<dbReference type="GO" id="GO:0008146">
    <property type="term" value="F:sulfotransferase activity"/>
    <property type="evidence" value="ECO:0007669"/>
    <property type="project" value="InterPro"/>
</dbReference>
<organism evidence="1 2">
    <name type="scientific">Sphingobium fontiphilum</name>
    <dbReference type="NCBI Taxonomy" id="944425"/>
    <lineage>
        <taxon>Bacteria</taxon>
        <taxon>Pseudomonadati</taxon>
        <taxon>Pseudomonadota</taxon>
        <taxon>Alphaproteobacteria</taxon>
        <taxon>Sphingomonadales</taxon>
        <taxon>Sphingomonadaceae</taxon>
        <taxon>Sphingobium</taxon>
    </lineage>
</organism>
<accession>A0A7W6DLN8</accession>
<dbReference type="PANTHER" id="PTHR32301:SF6">
    <property type="entry name" value="GOLVESIN-RELATED"/>
    <property type="match status" value="1"/>
</dbReference>
<evidence type="ECO:0000313" key="2">
    <source>
        <dbReference type="Proteomes" id="UP000552757"/>
    </source>
</evidence>
<proteinExistence type="predicted"/>
<dbReference type="AlphaFoldDB" id="A0A7W6DLN8"/>
<gene>
    <name evidence="1" type="ORF">GGR44_002615</name>
</gene>
<dbReference type="PANTHER" id="PTHR32301">
    <property type="entry name" value="COUNTIN RECEPTOR CNR3-RELATED"/>
    <property type="match status" value="1"/>
</dbReference>
<dbReference type="EMBL" id="JACIEB010000006">
    <property type="protein sequence ID" value="MBB3982935.1"/>
    <property type="molecule type" value="Genomic_DNA"/>
</dbReference>